<name>A0A939MII7_9MICO</name>
<evidence type="ECO:0000256" key="1">
    <source>
        <dbReference type="SAM" id="MobiDB-lite"/>
    </source>
</evidence>
<accession>A0A939MII7</accession>
<proteinExistence type="predicted"/>
<organism evidence="3 4">
    <name type="scientific">Leucobacter weissii</name>
    <dbReference type="NCBI Taxonomy" id="1983706"/>
    <lineage>
        <taxon>Bacteria</taxon>
        <taxon>Bacillati</taxon>
        <taxon>Actinomycetota</taxon>
        <taxon>Actinomycetes</taxon>
        <taxon>Micrococcales</taxon>
        <taxon>Microbacteriaceae</taxon>
        <taxon>Leucobacter</taxon>
    </lineage>
</organism>
<feature type="transmembrane region" description="Helical" evidence="2">
    <location>
        <begin position="29"/>
        <end position="51"/>
    </location>
</feature>
<keyword evidence="2" id="KW-0472">Membrane</keyword>
<dbReference type="EMBL" id="JAGDYM010000005">
    <property type="protein sequence ID" value="MBO1901231.1"/>
    <property type="molecule type" value="Genomic_DNA"/>
</dbReference>
<dbReference type="AlphaFoldDB" id="A0A939MII7"/>
<gene>
    <name evidence="3" type="ORF">J4H92_04625</name>
</gene>
<comment type="caution">
    <text evidence="3">The sequence shown here is derived from an EMBL/GenBank/DDBJ whole genome shotgun (WGS) entry which is preliminary data.</text>
</comment>
<evidence type="ECO:0000313" key="3">
    <source>
        <dbReference type="EMBL" id="MBO1901231.1"/>
    </source>
</evidence>
<dbReference type="RefSeq" id="WP_208096613.1">
    <property type="nucleotide sequence ID" value="NZ_JAGDYM010000005.1"/>
</dbReference>
<keyword evidence="2" id="KW-1133">Transmembrane helix</keyword>
<reference evidence="3" key="1">
    <citation type="submission" date="2021-03" db="EMBL/GenBank/DDBJ databases">
        <title>Leucobacter chromiisoli sp. nov., isolated from chromium-containing soil of chemical plant.</title>
        <authorList>
            <person name="Xu Z."/>
        </authorList>
    </citation>
    <scope>NUCLEOTIDE SEQUENCE</scope>
    <source>
        <strain evidence="3">S27</strain>
    </source>
</reference>
<evidence type="ECO:0000313" key="4">
    <source>
        <dbReference type="Proteomes" id="UP000664382"/>
    </source>
</evidence>
<evidence type="ECO:0008006" key="5">
    <source>
        <dbReference type="Google" id="ProtNLM"/>
    </source>
</evidence>
<evidence type="ECO:0000256" key="2">
    <source>
        <dbReference type="SAM" id="Phobius"/>
    </source>
</evidence>
<keyword evidence="4" id="KW-1185">Reference proteome</keyword>
<sequence>MSTDAAAPQSLPGSERSDEPRGARSRFRIVSAALFAALIALGLLLAGAGMLQPPRLERVESNPFALVESPGARVVLQLNQPIDAPAEGAVSIDPEVPLSVESDGARVTVRFLESLDYAAAYRLRVSVTGAFTGVRAEVEHELRTPDISVYTLLRGSGGEGDRILADELIGGGGGRVVTEAGRIQEFALLSDRVVTIELDDGGGARLASAPLSGSGGGVAQLTPLPLSSITELRAEAGVSFAGAVVSGEHTDGSELDQALVLWDLSGAGGAPFVAMGEGGAPARVVDWRFVPGTTGVVALTDEQRLLMLNPSLDQAPMLLGRFDALDGFLPGGNELVLEREGEQVILDLATTDAFAVTPTAIGLPSPPAGPDAVSQVATDIVDRVLLDSSTAIDRVVDPSGAPAELRRVTPEGDAALFSPASERSSLGALCRSPNGRAVSVEVISAEGRPDGSPTAQRFSGTTTVFLNAATGETLRSMNGALSSWC</sequence>
<feature type="region of interest" description="Disordered" evidence="1">
    <location>
        <begin position="1"/>
        <end position="22"/>
    </location>
</feature>
<dbReference type="Proteomes" id="UP000664382">
    <property type="component" value="Unassembled WGS sequence"/>
</dbReference>
<protein>
    <recommendedName>
        <fullName evidence="5">SbsA Ig-like domain-containing protein</fullName>
    </recommendedName>
</protein>
<keyword evidence="2" id="KW-0812">Transmembrane</keyword>